<organism evidence="1">
    <name type="scientific">hydrothermal vent metagenome</name>
    <dbReference type="NCBI Taxonomy" id="652676"/>
    <lineage>
        <taxon>unclassified sequences</taxon>
        <taxon>metagenomes</taxon>
        <taxon>ecological metagenomes</taxon>
    </lineage>
</organism>
<dbReference type="EMBL" id="UOFV01000478">
    <property type="protein sequence ID" value="VAX04555.1"/>
    <property type="molecule type" value="Genomic_DNA"/>
</dbReference>
<proteinExistence type="predicted"/>
<sequence>MGNAVVMSQEIACCKRKARKGAKNAKKKSQLCDLCVKYSLFFWNEDVLAFNPHKTFWQNLPAK</sequence>
<reference evidence="1" key="1">
    <citation type="submission" date="2018-06" db="EMBL/GenBank/DDBJ databases">
        <authorList>
            <person name="Zhirakovskaya E."/>
        </authorList>
    </citation>
    <scope>NUCLEOTIDE SEQUENCE</scope>
</reference>
<gene>
    <name evidence="1" type="ORF">MNBD_GAMMA19-1076</name>
</gene>
<name>A0A3B1BE62_9ZZZZ</name>
<protein>
    <submittedName>
        <fullName evidence="1">Uncharacterized protein</fullName>
    </submittedName>
</protein>
<evidence type="ECO:0000313" key="1">
    <source>
        <dbReference type="EMBL" id="VAX04555.1"/>
    </source>
</evidence>
<accession>A0A3B1BE62</accession>
<dbReference type="AlphaFoldDB" id="A0A3B1BE62"/>